<dbReference type="OrthoDB" id="1921208at2759"/>
<keyword evidence="15" id="KW-1185">Reference proteome</keyword>
<dbReference type="InterPro" id="IPR014710">
    <property type="entry name" value="RmlC-like_jellyroll"/>
</dbReference>
<keyword evidence="3 12" id="KW-0052">Apoplast</keyword>
<evidence type="ECO:0000256" key="9">
    <source>
        <dbReference type="PIRSR" id="PIRSR601929-1"/>
    </source>
</evidence>
<evidence type="ECO:0000256" key="6">
    <source>
        <dbReference type="ARBA" id="ARBA00022729"/>
    </source>
</evidence>
<dbReference type="Gene3D" id="2.60.120.10">
    <property type="entry name" value="Jelly Rolls"/>
    <property type="match status" value="1"/>
</dbReference>
<dbReference type="InterPro" id="IPR001929">
    <property type="entry name" value="Germin"/>
</dbReference>
<dbReference type="PROSITE" id="PS00725">
    <property type="entry name" value="GERMIN"/>
    <property type="match status" value="1"/>
</dbReference>
<evidence type="ECO:0000256" key="8">
    <source>
        <dbReference type="ARBA" id="ARBA00023211"/>
    </source>
</evidence>
<protein>
    <recommendedName>
        <fullName evidence="12">Germin-like protein</fullName>
    </recommendedName>
</protein>
<dbReference type="InterPro" id="IPR019780">
    <property type="entry name" value="Germin_Mn-BS"/>
</dbReference>
<dbReference type="GO" id="GO:0048046">
    <property type="term" value="C:apoplast"/>
    <property type="evidence" value="ECO:0007669"/>
    <property type="project" value="UniProtKB-SubCell"/>
</dbReference>
<dbReference type="SMART" id="SM00835">
    <property type="entry name" value="Cupin_1"/>
    <property type="match status" value="1"/>
</dbReference>
<evidence type="ECO:0000256" key="7">
    <source>
        <dbReference type="ARBA" id="ARBA00023157"/>
    </source>
</evidence>
<dbReference type="AlphaFoldDB" id="A0A9E7EZG7"/>
<evidence type="ECO:0000256" key="2">
    <source>
        <dbReference type="ARBA" id="ARBA00007456"/>
    </source>
</evidence>
<evidence type="ECO:0000313" key="15">
    <source>
        <dbReference type="Proteomes" id="UP001055439"/>
    </source>
</evidence>
<dbReference type="CDD" id="cd02241">
    <property type="entry name" value="cupin_OxOx"/>
    <property type="match status" value="1"/>
</dbReference>
<feature type="binding site" evidence="10">
    <location>
        <position position="140"/>
    </location>
    <ligand>
        <name>Mn(2+)</name>
        <dbReference type="ChEBI" id="CHEBI:29035"/>
    </ligand>
</feature>
<feature type="chain" id="PRO_5039762771" description="Germin-like protein" evidence="12">
    <location>
        <begin position="24"/>
        <end position="246"/>
    </location>
</feature>
<name>A0A9E7EZG7_9LILI</name>
<sequence>MSMHVKPLHCTAFHLLYITPLQAEVREEQSRMADGRTTPLCVFLSLLLLLSAVNGLMQDFCVGDLSFSDTPAGYPCKEVSQVTCDDFVFTGLAMPGDTSNLIKAAVTPAFVSQFPGVNGLGISAARLDIAPGGVIPLHTHPGGSELLVVIEGTICAGFISSANNVYVTTLNKGDTMVFPPGQLHFQINAGDFPALAFVSFNSPNPGLQITAYALFANSLPSPLVEKVTFLDDEQVKKLKKVLGGSG</sequence>
<feature type="binding site" evidence="9">
    <location>
        <position position="145"/>
    </location>
    <ligand>
        <name>oxalate</name>
        <dbReference type="ChEBI" id="CHEBI:30623"/>
    </ligand>
</feature>
<evidence type="ECO:0000256" key="4">
    <source>
        <dbReference type="ARBA" id="ARBA00022525"/>
    </source>
</evidence>
<keyword evidence="7 11" id="KW-1015">Disulfide bond</keyword>
<dbReference type="EMBL" id="CP097504">
    <property type="protein sequence ID" value="URD86959.1"/>
    <property type="molecule type" value="Genomic_DNA"/>
</dbReference>
<evidence type="ECO:0000256" key="5">
    <source>
        <dbReference type="ARBA" id="ARBA00022723"/>
    </source>
</evidence>
<feature type="binding site" evidence="10">
    <location>
        <position position="138"/>
    </location>
    <ligand>
        <name>Mn(2+)</name>
        <dbReference type="ChEBI" id="CHEBI:29035"/>
    </ligand>
</feature>
<evidence type="ECO:0000259" key="13">
    <source>
        <dbReference type="SMART" id="SM00835"/>
    </source>
</evidence>
<feature type="domain" description="Cupin type-1" evidence="13">
    <location>
        <begin position="90"/>
        <end position="236"/>
    </location>
</feature>
<keyword evidence="4 12" id="KW-0964">Secreted</keyword>
<comment type="similarity">
    <text evidence="2 12">Belongs to the germin family.</text>
</comment>
<dbReference type="InterPro" id="IPR006045">
    <property type="entry name" value="Cupin_1"/>
</dbReference>
<comment type="subcellular location">
    <subcellularLocation>
        <location evidence="1 12">Secreted</location>
        <location evidence="1 12">Extracellular space</location>
        <location evidence="1 12">Apoplast</location>
    </subcellularLocation>
</comment>
<feature type="binding site" evidence="9">
    <location>
        <position position="140"/>
    </location>
    <ligand>
        <name>oxalate</name>
        <dbReference type="ChEBI" id="CHEBI:30623"/>
    </ligand>
</feature>
<evidence type="ECO:0000256" key="12">
    <source>
        <dbReference type="RuleBase" id="RU366015"/>
    </source>
</evidence>
<reference evidence="14" key="1">
    <citation type="submission" date="2022-05" db="EMBL/GenBank/DDBJ databases">
        <title>The Musa troglodytarum L. genome provides insights into the mechanism of non-climacteric behaviour and enrichment of carotenoids.</title>
        <authorList>
            <person name="Wang J."/>
        </authorList>
    </citation>
    <scope>NUCLEOTIDE SEQUENCE</scope>
    <source>
        <tissue evidence="14">Leaf</tissue>
    </source>
</reference>
<dbReference type="GO" id="GO:0030145">
    <property type="term" value="F:manganese ion binding"/>
    <property type="evidence" value="ECO:0007669"/>
    <property type="project" value="UniProtKB-UniRule"/>
</dbReference>
<gene>
    <name evidence="14" type="ORF">MUK42_28570</name>
</gene>
<evidence type="ECO:0000256" key="3">
    <source>
        <dbReference type="ARBA" id="ARBA00022523"/>
    </source>
</evidence>
<dbReference type="PANTHER" id="PTHR31238">
    <property type="entry name" value="GERMIN-LIKE PROTEIN SUBFAMILY 3 MEMBER 3"/>
    <property type="match status" value="1"/>
</dbReference>
<evidence type="ECO:0000256" key="1">
    <source>
        <dbReference type="ARBA" id="ARBA00004271"/>
    </source>
</evidence>
<evidence type="ECO:0000256" key="10">
    <source>
        <dbReference type="PIRSR" id="PIRSR601929-2"/>
    </source>
</evidence>
<evidence type="ECO:0000256" key="11">
    <source>
        <dbReference type="PIRSR" id="PIRSR601929-3"/>
    </source>
</evidence>
<dbReference type="SUPFAM" id="SSF51182">
    <property type="entry name" value="RmlC-like cupins"/>
    <property type="match status" value="1"/>
</dbReference>
<keyword evidence="6 12" id="KW-0732">Signal</keyword>
<organism evidence="14 15">
    <name type="scientific">Musa troglodytarum</name>
    <name type="common">fe'i banana</name>
    <dbReference type="NCBI Taxonomy" id="320322"/>
    <lineage>
        <taxon>Eukaryota</taxon>
        <taxon>Viridiplantae</taxon>
        <taxon>Streptophyta</taxon>
        <taxon>Embryophyta</taxon>
        <taxon>Tracheophyta</taxon>
        <taxon>Spermatophyta</taxon>
        <taxon>Magnoliopsida</taxon>
        <taxon>Liliopsida</taxon>
        <taxon>Zingiberales</taxon>
        <taxon>Musaceae</taxon>
        <taxon>Musa</taxon>
    </lineage>
</organism>
<feature type="signal peptide" evidence="12">
    <location>
        <begin position="1"/>
        <end position="23"/>
    </location>
</feature>
<dbReference type="InterPro" id="IPR011051">
    <property type="entry name" value="RmlC_Cupin_sf"/>
</dbReference>
<accession>A0A9E7EZG7</accession>
<evidence type="ECO:0000313" key="14">
    <source>
        <dbReference type="EMBL" id="URD86959.1"/>
    </source>
</evidence>
<keyword evidence="5 9" id="KW-0479">Metal-binding</keyword>
<feature type="binding site" evidence="10">
    <location>
        <position position="184"/>
    </location>
    <ligand>
        <name>Mn(2+)</name>
        <dbReference type="ChEBI" id="CHEBI:29035"/>
    </ligand>
</feature>
<proteinExistence type="inferred from homology"/>
<dbReference type="PRINTS" id="PR00325">
    <property type="entry name" value="GERMIN"/>
</dbReference>
<dbReference type="Proteomes" id="UP001055439">
    <property type="component" value="Chromosome 2"/>
</dbReference>
<keyword evidence="8 9" id="KW-0464">Manganese</keyword>
<dbReference type="Pfam" id="PF00190">
    <property type="entry name" value="Cupin_1"/>
    <property type="match status" value="1"/>
</dbReference>
<feature type="binding site" evidence="10">
    <location>
        <position position="145"/>
    </location>
    <ligand>
        <name>Mn(2+)</name>
        <dbReference type="ChEBI" id="CHEBI:29035"/>
    </ligand>
</feature>
<feature type="disulfide bond" evidence="11">
    <location>
        <begin position="61"/>
        <end position="76"/>
    </location>
</feature>
<dbReference type="FunFam" id="2.60.120.10:FF:000047">
    <property type="entry name" value="Auxin-binding protein ABP19a"/>
    <property type="match status" value="1"/>
</dbReference>